<gene>
    <name evidence="1" type="ORF">WJX72_008041</name>
</gene>
<comment type="caution">
    <text evidence="1">The sequence shown here is derived from an EMBL/GenBank/DDBJ whole genome shotgun (WGS) entry which is preliminary data.</text>
</comment>
<evidence type="ECO:0000313" key="1">
    <source>
        <dbReference type="EMBL" id="KAK9829814.1"/>
    </source>
</evidence>
<protein>
    <submittedName>
        <fullName evidence="1">Uncharacterized protein</fullName>
    </submittedName>
</protein>
<sequence length="1771" mass="190557">MDLQVYIGQKVIRIPLHEFQGRSEDGWELLKQSVAKEAFPAGAEAYQFQLVTFAGTTLSDQESLQQLGPEPTEAELMCCISKSADMSQGVHAFQHQGKFAKTMQGDNVEVLMHKMAHDQYTSGLDALSDMADDSIQACLLSDSPEVELVLDTVRMTVAILDNGIGIAVDEGAVIAELSRSGLAQLQAADSANQEATENAKKLYLRCLQDAGAIAAHGFGLEGVRAFLLQPTGNFNVISKPSHQPLATQWTLCPGQDYYTRIISSNTESVHMQQLRASGTVMELWSKRCQREKEPVKTLARNVMDKSMALLKNTIEEASQKRRCPSIVVKGIYQDAEQAQHEQTYHCRDLVDDTLLTRIMTSAKAVICFSVYGEALRQTKKGAPDQPVLGYGQLFLAYVGNSDIGRNMTGNQHLGLNQALVLWEGKLLSMPVTLLDFVQHAKDCPAWKKPLRSFNLNALFGIFVAPRTLVTTLGKTRLSEDRLLLDMKDRLDHPCKNDEKRPDYAPLVQRWMQQCVEELESDLRLIGGVLHRGSQEYKVGDVGKLCKMTGVDTPDDVKPLLANKTACFKINSFEVRHDGMHCVASLVLWPEIADSLEEYQVDMAFVDFLHLDEKARTQAAVDAVPLSSLRNLKWGSAPNSQGLVVVRGQSVLVEDLALWMQAGGTPEKKVTAAQAKRARWTSVNVVIRANRASGDPVVRVVPVPCTGGVGSPIHIGLPTDDDAKLLFREAGTFHVRFEAGQMPLVSPSQEDVDGAPGGSAAAVGLQPIRFYEPIIRWHKLVVKAPRICDMDSCRVVNPQPSVVVRGRPFSLSLALGCGEELVDLSDCDPRGIRVQLVPAAEGDVAVCLDDRAPMANICITATIGAHLLPGRSQSLAVRVQHDSLPSANHTIMSASVQLEVQSAAADIDVAEMSLPEHLVNGKCLDTRPLVMSLLDAYSTKLEKSDMEGSVKMLATGVIKDLPAGEFRPRLHHWQIKPLKNCHACSPLYRSTAEEAWGITADTMLVRLTACTGTAAQQTSAEGIDAEGEIKHALCRCVSMPVGHNPAAAGFRLMRGNEEDGFEELTVQDGEAALSGPARSAVDDLHVQFYDEAGHDCASGDLDNLIWLGRSCGARPATSVQLAAIAMPAAYAEEVRTVSLKRTATHTVYQIELPAAGTSHSVVASMEEHLPAEGQDIAGSVAVTLVSGLAATAKFAVADTCTEGDTFTVTAEVRDKFGAVVDLADKALLRARLGRLTAQPLTKQRGAGPGHYSARVPALVPPGEHVCKCSAKGAPGLVLSSAEHNLVVTADRFVTDIHFAHGHAALTAGSKVVAELVKAQQYELTATWSEHRPKEKKRLAALAEAAEGGQAAMRFAADIEWDGSLSIPEAALQLAKLADQECEVPGVLACRLEIRVAGGRLGDVEVEGCSIPFRYSDVELQVGGHVAALNAVKQFEPRDDELRQAVSKAGDGYAAAAAYKTTLVAALQLAGMDDDGLASAARDRKAMCTLELENWRSDAAEQEDAYPAMEVPLPPAALGAQFGLDAAYLTCIAEELAELQVPAANTEEAIADSDAQAAAQAAAARQKATQWGKGCLTADELAALNAIASRRLQLSLAAELVAPGDMQQSAADGTKTRLFPLLAECAEDEAELLQRFADNQQCPDGLLGSLGNAFSLPSAGSEEYLRELRGSVTAACGQLPILVFKTFNQGVAFLRRRSAAGLSTAALLSFLDAPQLVPLDASRLWHRNLVIADCAAYGDADGSGKDFDSYWVCPVTKVQKRSKPAVERHLAQA</sequence>
<name>A0AAW1R7T7_9CHLO</name>
<evidence type="ECO:0000313" key="2">
    <source>
        <dbReference type="Proteomes" id="UP001489004"/>
    </source>
</evidence>
<dbReference type="EMBL" id="JALJOR010000001">
    <property type="protein sequence ID" value="KAK9829814.1"/>
    <property type="molecule type" value="Genomic_DNA"/>
</dbReference>
<keyword evidence="2" id="KW-1185">Reference proteome</keyword>
<accession>A0AAW1R7T7</accession>
<reference evidence="1 2" key="1">
    <citation type="journal article" date="2024" name="Nat. Commun.">
        <title>Phylogenomics reveals the evolutionary origins of lichenization in chlorophyte algae.</title>
        <authorList>
            <person name="Puginier C."/>
            <person name="Libourel C."/>
            <person name="Otte J."/>
            <person name="Skaloud P."/>
            <person name="Haon M."/>
            <person name="Grisel S."/>
            <person name="Petersen M."/>
            <person name="Berrin J.G."/>
            <person name="Delaux P.M."/>
            <person name="Dal Grande F."/>
            <person name="Keller J."/>
        </authorList>
    </citation>
    <scope>NUCLEOTIDE SEQUENCE [LARGE SCALE GENOMIC DNA]</scope>
    <source>
        <strain evidence="1 2">SAG 2043</strain>
    </source>
</reference>
<proteinExistence type="predicted"/>
<organism evidence="1 2">
    <name type="scientific">[Myrmecia] bisecta</name>
    <dbReference type="NCBI Taxonomy" id="41462"/>
    <lineage>
        <taxon>Eukaryota</taxon>
        <taxon>Viridiplantae</taxon>
        <taxon>Chlorophyta</taxon>
        <taxon>core chlorophytes</taxon>
        <taxon>Trebouxiophyceae</taxon>
        <taxon>Trebouxiales</taxon>
        <taxon>Trebouxiaceae</taxon>
        <taxon>Myrmecia</taxon>
    </lineage>
</organism>
<dbReference type="Proteomes" id="UP001489004">
    <property type="component" value="Unassembled WGS sequence"/>
</dbReference>